<organism evidence="1 2">
    <name type="scientific">Aspergillus melleus</name>
    <dbReference type="NCBI Taxonomy" id="138277"/>
    <lineage>
        <taxon>Eukaryota</taxon>
        <taxon>Fungi</taxon>
        <taxon>Dikarya</taxon>
        <taxon>Ascomycota</taxon>
        <taxon>Pezizomycotina</taxon>
        <taxon>Eurotiomycetes</taxon>
        <taxon>Eurotiomycetidae</taxon>
        <taxon>Eurotiales</taxon>
        <taxon>Aspergillaceae</taxon>
        <taxon>Aspergillus</taxon>
        <taxon>Aspergillus subgen. Circumdati</taxon>
    </lineage>
</organism>
<comment type="caution">
    <text evidence="1">The sequence shown here is derived from an EMBL/GenBank/DDBJ whole genome shotgun (WGS) entry which is preliminary data.</text>
</comment>
<sequence>MAQSMSNAVQDDGVAVTIAVEEERRALADRVTALRAGGHDVPHPEQLVMRNNAAMAGLLGNPPTLVDAQGSFLDARTLSTNHEPNEAFENHERLPCASCMTVYFSSELMKAPCGHIYCRVCATQLIQASFVDDSLFPPRCCRFVFPVSAVRQFVGLDIANRYDEKSIERSDPYRTYCSNPQCAQYIFPAQVNLYIGTCNTCAQKTCTLCKRPEHPQGPCAGEDTEVLDLAEREGWRRCPGCRNLVELKDGCNHIT</sequence>
<keyword evidence="2" id="KW-1185">Reference proteome</keyword>
<reference evidence="1 2" key="1">
    <citation type="journal article" date="2023" name="ACS Omega">
        <title>Identification of the Neoaspergillic Acid Biosynthesis Gene Cluster by Establishing an In Vitro CRISPR-Ribonucleoprotein Genetic System in Aspergillus melleus.</title>
        <authorList>
            <person name="Yuan B."/>
            <person name="Grau M.F."/>
            <person name="Murata R.M."/>
            <person name="Torok T."/>
            <person name="Venkateswaran K."/>
            <person name="Stajich J.E."/>
            <person name="Wang C.C.C."/>
        </authorList>
    </citation>
    <scope>NUCLEOTIDE SEQUENCE [LARGE SCALE GENOMIC DNA]</scope>
    <source>
        <strain evidence="1 2">IMV 1140</strain>
    </source>
</reference>
<protein>
    <submittedName>
        <fullName evidence="1">Uncharacterized protein</fullName>
    </submittedName>
</protein>
<accession>A0ACC3AQL1</accession>
<gene>
    <name evidence="1" type="ORF">N8T08_010996</name>
</gene>
<evidence type="ECO:0000313" key="1">
    <source>
        <dbReference type="EMBL" id="KAK1140000.1"/>
    </source>
</evidence>
<name>A0ACC3AQL1_9EURO</name>
<evidence type="ECO:0000313" key="2">
    <source>
        <dbReference type="Proteomes" id="UP001177260"/>
    </source>
</evidence>
<dbReference type="EMBL" id="JAOPJF010000093">
    <property type="protein sequence ID" value="KAK1140000.1"/>
    <property type="molecule type" value="Genomic_DNA"/>
</dbReference>
<dbReference type="Proteomes" id="UP001177260">
    <property type="component" value="Unassembled WGS sequence"/>
</dbReference>
<proteinExistence type="predicted"/>